<proteinExistence type="predicted"/>
<reference evidence="1" key="2">
    <citation type="journal article" date="2015" name="Data Brief">
        <title>Shoot transcriptome of the giant reed, Arundo donax.</title>
        <authorList>
            <person name="Barrero R.A."/>
            <person name="Guerrero F.D."/>
            <person name="Moolhuijzen P."/>
            <person name="Goolsby J.A."/>
            <person name="Tidwell J."/>
            <person name="Bellgard S.E."/>
            <person name="Bellgard M.I."/>
        </authorList>
    </citation>
    <scope>NUCLEOTIDE SEQUENCE</scope>
    <source>
        <tissue evidence="1">Shoot tissue taken approximately 20 cm above the soil surface</tissue>
    </source>
</reference>
<dbReference type="AlphaFoldDB" id="A0A0A9CJ61"/>
<accession>A0A0A9CJ61</accession>
<dbReference type="EMBL" id="GBRH01221546">
    <property type="protein sequence ID" value="JAD76349.1"/>
    <property type="molecule type" value="Transcribed_RNA"/>
</dbReference>
<evidence type="ECO:0000313" key="1">
    <source>
        <dbReference type="EMBL" id="JAD76349.1"/>
    </source>
</evidence>
<reference evidence="1" key="1">
    <citation type="submission" date="2014-09" db="EMBL/GenBank/DDBJ databases">
        <authorList>
            <person name="Magalhaes I.L.F."/>
            <person name="Oliveira U."/>
            <person name="Santos F.R."/>
            <person name="Vidigal T.H.D.A."/>
            <person name="Brescovit A.D."/>
            <person name="Santos A.J."/>
        </authorList>
    </citation>
    <scope>NUCLEOTIDE SEQUENCE</scope>
    <source>
        <tissue evidence="1">Shoot tissue taken approximately 20 cm above the soil surface</tissue>
    </source>
</reference>
<name>A0A0A9CJ61_ARUDO</name>
<protein>
    <submittedName>
        <fullName evidence="1">Uncharacterized protein</fullName>
    </submittedName>
</protein>
<organism evidence="1">
    <name type="scientific">Arundo donax</name>
    <name type="common">Giant reed</name>
    <name type="synonym">Donax arundinaceus</name>
    <dbReference type="NCBI Taxonomy" id="35708"/>
    <lineage>
        <taxon>Eukaryota</taxon>
        <taxon>Viridiplantae</taxon>
        <taxon>Streptophyta</taxon>
        <taxon>Embryophyta</taxon>
        <taxon>Tracheophyta</taxon>
        <taxon>Spermatophyta</taxon>
        <taxon>Magnoliopsida</taxon>
        <taxon>Liliopsida</taxon>
        <taxon>Poales</taxon>
        <taxon>Poaceae</taxon>
        <taxon>PACMAD clade</taxon>
        <taxon>Arundinoideae</taxon>
        <taxon>Arundineae</taxon>
        <taxon>Arundo</taxon>
    </lineage>
</organism>
<sequence>MGYGRFRLVDRMAQDDPQLLPLLVSNQQQVALRSESAGATVRHRKSQRSSTPCVYSGADTSVIVREHTHPHVIRKANTSLCCQLREAKQP</sequence>